<keyword evidence="1" id="KW-1133">Transmembrane helix</keyword>
<accession>A0ABU6EWP5</accession>
<evidence type="ECO:0000313" key="2">
    <source>
        <dbReference type="EMBL" id="MEB8336176.1"/>
    </source>
</evidence>
<evidence type="ECO:0000256" key="1">
    <source>
        <dbReference type="SAM" id="Phobius"/>
    </source>
</evidence>
<sequence>MTAQPDHTTDRSDRFARDLAALKIPDPATARNGLWLRAGGALLLVGLVLGVLTFPLTHATDDPLAQRDALAIGLTGVVCAVVGGAVYLRYSLTGFLRFWLARQSYDLSMLGERTTADVSRERLAVDGTEVAAPRP</sequence>
<organism evidence="2 3">
    <name type="scientific">Streptomyces endophyticus</name>
    <dbReference type="NCBI Taxonomy" id="714166"/>
    <lineage>
        <taxon>Bacteria</taxon>
        <taxon>Bacillati</taxon>
        <taxon>Actinomycetota</taxon>
        <taxon>Actinomycetes</taxon>
        <taxon>Kitasatosporales</taxon>
        <taxon>Streptomycetaceae</taxon>
        <taxon>Streptomyces</taxon>
    </lineage>
</organism>
<dbReference type="RefSeq" id="WP_326013758.1">
    <property type="nucleotide sequence ID" value="NZ_JAOZYC010000001.1"/>
</dbReference>
<feature type="transmembrane region" description="Helical" evidence="1">
    <location>
        <begin position="34"/>
        <end position="57"/>
    </location>
</feature>
<reference evidence="2 3" key="1">
    <citation type="submission" date="2022-10" db="EMBL/GenBank/DDBJ databases">
        <authorList>
            <person name="Xie J."/>
            <person name="Shen N."/>
        </authorList>
    </citation>
    <scope>NUCLEOTIDE SEQUENCE [LARGE SCALE GENOMIC DNA]</scope>
    <source>
        <strain evidence="2 3">YIM65594</strain>
    </source>
</reference>
<protein>
    <recommendedName>
        <fullName evidence="4">DUF202 domain-containing protein</fullName>
    </recommendedName>
</protein>
<dbReference type="Proteomes" id="UP001354931">
    <property type="component" value="Unassembled WGS sequence"/>
</dbReference>
<name>A0ABU6EWP5_9ACTN</name>
<keyword evidence="1" id="KW-0472">Membrane</keyword>
<gene>
    <name evidence="2" type="ORF">OKJ99_01400</name>
</gene>
<dbReference type="EMBL" id="JAOZYC010000001">
    <property type="protein sequence ID" value="MEB8336176.1"/>
    <property type="molecule type" value="Genomic_DNA"/>
</dbReference>
<feature type="transmembrane region" description="Helical" evidence="1">
    <location>
        <begin position="69"/>
        <end position="88"/>
    </location>
</feature>
<proteinExistence type="predicted"/>
<evidence type="ECO:0000313" key="3">
    <source>
        <dbReference type="Proteomes" id="UP001354931"/>
    </source>
</evidence>
<keyword evidence="1" id="KW-0812">Transmembrane</keyword>
<evidence type="ECO:0008006" key="4">
    <source>
        <dbReference type="Google" id="ProtNLM"/>
    </source>
</evidence>
<keyword evidence="3" id="KW-1185">Reference proteome</keyword>
<comment type="caution">
    <text evidence="2">The sequence shown here is derived from an EMBL/GenBank/DDBJ whole genome shotgun (WGS) entry which is preliminary data.</text>
</comment>